<evidence type="ECO:0000313" key="10">
    <source>
        <dbReference type="EMBL" id="TKA32500.1"/>
    </source>
</evidence>
<evidence type="ECO:0000259" key="9">
    <source>
        <dbReference type="Pfam" id="PF13515"/>
    </source>
</evidence>
<dbReference type="GO" id="GO:0016020">
    <property type="term" value="C:membrane"/>
    <property type="evidence" value="ECO:0007669"/>
    <property type="project" value="UniProtKB-SubCell"/>
</dbReference>
<keyword evidence="2 6" id="KW-0812">Transmembrane</keyword>
<dbReference type="PANTHER" id="PTHR37994:SF4">
    <property type="entry name" value="ER TRANSPORTER 6TM N-TERMINAL DOMAIN-CONTAINING PROTEIN-RELATED"/>
    <property type="match status" value="1"/>
</dbReference>
<dbReference type="Proteomes" id="UP000308549">
    <property type="component" value="Unassembled WGS sequence"/>
</dbReference>
<feature type="domain" description="Integral membrane bound transporter" evidence="9">
    <location>
        <begin position="660"/>
        <end position="797"/>
    </location>
</feature>
<dbReference type="Pfam" id="PF10334">
    <property type="entry name" value="BRE4"/>
    <property type="match status" value="1"/>
</dbReference>
<keyword evidence="3 6" id="KW-1133">Transmembrane helix</keyword>
<feature type="transmembrane region" description="Helical" evidence="6">
    <location>
        <begin position="637"/>
        <end position="654"/>
    </location>
</feature>
<accession>A0A4U0UAT0</accession>
<feature type="compositionally biased region" description="Low complexity" evidence="5">
    <location>
        <begin position="36"/>
        <end position="50"/>
    </location>
</feature>
<keyword evidence="11" id="KW-1185">Reference proteome</keyword>
<feature type="region of interest" description="Disordered" evidence="5">
    <location>
        <begin position="1038"/>
        <end position="1058"/>
    </location>
</feature>
<feature type="domain" description="DUF2421" evidence="7">
    <location>
        <begin position="801"/>
        <end position="1028"/>
    </location>
</feature>
<evidence type="ECO:0000256" key="4">
    <source>
        <dbReference type="ARBA" id="ARBA00023136"/>
    </source>
</evidence>
<dbReference type="InterPro" id="IPR018820">
    <property type="entry name" value="BRE4-related_DUF2421"/>
</dbReference>
<dbReference type="PANTHER" id="PTHR37994">
    <property type="entry name" value="ARAE_2_N DOMAIN-CONTAINING PROTEIN-RELATED"/>
    <property type="match status" value="1"/>
</dbReference>
<comment type="subcellular location">
    <subcellularLocation>
        <location evidence="1">Membrane</location>
        <topology evidence="1">Multi-pass membrane protein</topology>
    </subcellularLocation>
</comment>
<evidence type="ECO:0000256" key="2">
    <source>
        <dbReference type="ARBA" id="ARBA00022692"/>
    </source>
</evidence>
<feature type="domain" description="Putative ER transporter 6TM N-terminal" evidence="8">
    <location>
        <begin position="55"/>
        <end position="149"/>
    </location>
</feature>
<feature type="transmembrane region" description="Helical" evidence="6">
    <location>
        <begin position="738"/>
        <end position="756"/>
    </location>
</feature>
<keyword evidence="4 6" id="KW-0472">Membrane</keyword>
<evidence type="ECO:0000259" key="8">
    <source>
        <dbReference type="Pfam" id="PF10337"/>
    </source>
</evidence>
<feature type="transmembrane region" description="Helical" evidence="6">
    <location>
        <begin position="224"/>
        <end position="248"/>
    </location>
</feature>
<feature type="region of interest" description="Disordered" evidence="5">
    <location>
        <begin position="282"/>
        <end position="307"/>
    </location>
</feature>
<feature type="transmembrane region" description="Helical" evidence="6">
    <location>
        <begin position="95"/>
        <end position="112"/>
    </location>
</feature>
<feature type="compositionally biased region" description="Basic and acidic residues" evidence="5">
    <location>
        <begin position="282"/>
        <end position="293"/>
    </location>
</feature>
<feature type="domain" description="Putative ER transporter 6TM N-terminal" evidence="8">
    <location>
        <begin position="158"/>
        <end position="397"/>
    </location>
</feature>
<evidence type="ECO:0000259" key="7">
    <source>
        <dbReference type="Pfam" id="PF10334"/>
    </source>
</evidence>
<gene>
    <name evidence="10" type="ORF">B0A50_01608</name>
</gene>
<feature type="compositionally biased region" description="Low complexity" evidence="5">
    <location>
        <begin position="1038"/>
        <end position="1050"/>
    </location>
</feature>
<feature type="transmembrane region" description="Helical" evidence="6">
    <location>
        <begin position="777"/>
        <end position="800"/>
    </location>
</feature>
<comment type="caution">
    <text evidence="10">The sequence shown here is derived from an EMBL/GenBank/DDBJ whole genome shotgun (WGS) entry which is preliminary data.</text>
</comment>
<feature type="transmembrane region" description="Helical" evidence="6">
    <location>
        <begin position="716"/>
        <end position="732"/>
    </location>
</feature>
<sequence length="1058" mass="117918">MAATEEPQKHSQSSGSGEENTGNGSTMANGAEAEKPAAAPPQQQGEQKQPSKLKQLWTKIGLDVGTLAMMLKGSIPPTVALAMYQADAVAQEFSTLGYLVAITSILGFCIMPRGKFIQTMSLNIFAVCLSAAVNLLALYCVTQARAHTTPPGAPPAAYNSSASVVCAIWLMVQIYAVNVVRAARPQFQFPAIIYSIFVNVSMTYGALFPTMSAAISFMERLLEAFMAGFALATVTHFLVFPTSSRLVVFKEMNGYMMCLSGLLKTQTAYMASLEDIDPVKLREDREREATAKDGKKKSKKGASQGPLTTPALLKLKETFEKTMELHTKLHGDVTPAKREFAIGKLESHDLTQLWKLMRMVFVPVTGLSASLDILNRMATENDWAHEGETESEKQKKHEQIENLKYLMKQLHQPFNQMTEEVNAAIMHVLITLELAKPPKKEADEESKGDLPAPGSTDFAESYKKKVDTFYYSKEKTLKDWCKAHDIELEDEFFETNFMKSATVLTHDERIRHRYQRQLFFTLYLEYLMYRAGAAVLDLVLFVDKRKQEGALKHNKLIFPGSKTLYKWIYATFGKEDLSNDSHLMTDLDAGGSESVYLGNSFGKKKDPEHLPPQNTFERLGDAVRTIPNFFRSDASAFGFRVVVATMTIAILAYLQATQTFFVQQRLLWAMIMVAISMTRTAGQSTWNFALRIGGTAIAMVGAYVIWYIVVGNTAGVLVFLWLWIACAFYVVLKFPKMIIVAILSLVTAVLIIGYELQVEEIGVAASTTNGQPYYPTYLLAPYRLACVAGGLFVAFFWTIFPYPVSEGSELRKDLGASLYLLSNFYSITHETVQARIKGADGDVTVKGTHAYHLEKARNTVFSKLVLLLTNLKQNNEFSKFQLRFGGRFPREHYEAIIEICGRLLQYISLISYASSEYSHHNRNGEMSQWSNDFRKVITSVSGTSHRVTSVLSLLSSSLRNGQALPPYTQLPPDFRFLEQMESIDPDLLSVRHIVEPEYSAFAVVAICANALNHDITELLKHVRALVGEVDFSFHAVKSSSESTDSDSLASDEVKGKDD</sequence>
<name>A0A4U0UAT0_9PEZI</name>
<organism evidence="10 11">
    <name type="scientific">Salinomyces thailandicus</name>
    <dbReference type="NCBI Taxonomy" id="706561"/>
    <lineage>
        <taxon>Eukaryota</taxon>
        <taxon>Fungi</taxon>
        <taxon>Dikarya</taxon>
        <taxon>Ascomycota</taxon>
        <taxon>Pezizomycotina</taxon>
        <taxon>Dothideomycetes</taxon>
        <taxon>Dothideomycetidae</taxon>
        <taxon>Mycosphaerellales</taxon>
        <taxon>Teratosphaeriaceae</taxon>
        <taxon>Salinomyces</taxon>
    </lineage>
</organism>
<evidence type="ECO:0000256" key="5">
    <source>
        <dbReference type="SAM" id="MobiDB-lite"/>
    </source>
</evidence>
<protein>
    <recommendedName>
        <fullName evidence="12">ER transporter 6TM N-terminal domain-containing protein</fullName>
    </recommendedName>
</protein>
<dbReference type="InterPro" id="IPR018823">
    <property type="entry name" value="ArAE_2_N"/>
</dbReference>
<dbReference type="EMBL" id="NAJL01000005">
    <property type="protein sequence ID" value="TKA32500.1"/>
    <property type="molecule type" value="Genomic_DNA"/>
</dbReference>
<feature type="transmembrane region" description="Helical" evidence="6">
    <location>
        <begin position="124"/>
        <end position="144"/>
    </location>
</feature>
<dbReference type="AlphaFoldDB" id="A0A4U0UAT0"/>
<dbReference type="Pfam" id="PF13515">
    <property type="entry name" value="FUSC_2"/>
    <property type="match status" value="1"/>
</dbReference>
<evidence type="ECO:0000256" key="1">
    <source>
        <dbReference type="ARBA" id="ARBA00004141"/>
    </source>
</evidence>
<evidence type="ECO:0008006" key="12">
    <source>
        <dbReference type="Google" id="ProtNLM"/>
    </source>
</evidence>
<proteinExistence type="predicted"/>
<feature type="transmembrane region" description="Helical" evidence="6">
    <location>
        <begin position="192"/>
        <end position="218"/>
    </location>
</feature>
<evidence type="ECO:0000313" key="11">
    <source>
        <dbReference type="Proteomes" id="UP000308549"/>
    </source>
</evidence>
<feature type="region of interest" description="Disordered" evidence="5">
    <location>
        <begin position="1"/>
        <end position="53"/>
    </location>
</feature>
<dbReference type="OrthoDB" id="2274698at2759"/>
<dbReference type="InterPro" id="IPR049453">
    <property type="entry name" value="Memb_transporter_dom"/>
</dbReference>
<feature type="transmembrane region" description="Helical" evidence="6">
    <location>
        <begin position="518"/>
        <end position="542"/>
    </location>
</feature>
<dbReference type="Pfam" id="PF10337">
    <property type="entry name" value="ArAE_2_N"/>
    <property type="match status" value="2"/>
</dbReference>
<feature type="compositionally biased region" description="Low complexity" evidence="5">
    <location>
        <begin position="13"/>
        <end position="26"/>
    </location>
</feature>
<feature type="transmembrane region" description="Helical" evidence="6">
    <location>
        <begin position="666"/>
        <end position="682"/>
    </location>
</feature>
<feature type="transmembrane region" description="Helical" evidence="6">
    <location>
        <begin position="156"/>
        <end position="180"/>
    </location>
</feature>
<evidence type="ECO:0000256" key="3">
    <source>
        <dbReference type="ARBA" id="ARBA00022989"/>
    </source>
</evidence>
<evidence type="ECO:0000256" key="6">
    <source>
        <dbReference type="SAM" id="Phobius"/>
    </source>
</evidence>
<feature type="transmembrane region" description="Helical" evidence="6">
    <location>
        <begin position="688"/>
        <end position="709"/>
    </location>
</feature>
<reference evidence="10 11" key="1">
    <citation type="submission" date="2017-03" db="EMBL/GenBank/DDBJ databases">
        <title>Genomes of endolithic fungi from Antarctica.</title>
        <authorList>
            <person name="Coleine C."/>
            <person name="Masonjones S."/>
            <person name="Stajich J.E."/>
        </authorList>
    </citation>
    <scope>NUCLEOTIDE SEQUENCE [LARGE SCALE GENOMIC DNA]</scope>
    <source>
        <strain evidence="10 11">CCFEE 6315</strain>
    </source>
</reference>